<dbReference type="AlphaFoldDB" id="A0A835UHI8"/>
<feature type="domain" description="TLDc" evidence="1">
    <location>
        <begin position="40"/>
        <end position="98"/>
    </location>
</feature>
<dbReference type="InterPro" id="IPR006571">
    <property type="entry name" value="TLDc_dom"/>
</dbReference>
<protein>
    <recommendedName>
        <fullName evidence="1">TLDc domain-containing protein</fullName>
    </recommendedName>
</protein>
<gene>
    <name evidence="2" type="ORF">HPP92_022754</name>
</gene>
<evidence type="ECO:0000313" key="2">
    <source>
        <dbReference type="EMBL" id="KAG0459626.1"/>
    </source>
</evidence>
<sequence>MVFSIASCCVQYLPPGGKDRPGFQVPQLLYPENTNPDVLILQKEYAWHIAGGLSQMETEKWNLLYHSAIYGRSFTTFMGIISRVKGPTILVVKDIGGYIHEGMPLSHGRDMRYEARELKKVGRWAKGERRVARLLEERK</sequence>
<accession>A0A835UHI8</accession>
<evidence type="ECO:0000259" key="1">
    <source>
        <dbReference type="Pfam" id="PF07534"/>
    </source>
</evidence>
<comment type="caution">
    <text evidence="2">The sequence shown here is derived from an EMBL/GenBank/DDBJ whole genome shotgun (WGS) entry which is preliminary data.</text>
</comment>
<dbReference type="OrthoDB" id="26679at2759"/>
<name>A0A835UHI8_VANPL</name>
<reference evidence="2 3" key="1">
    <citation type="journal article" date="2020" name="Nat. Food">
        <title>A phased Vanilla planifolia genome enables genetic improvement of flavour and production.</title>
        <authorList>
            <person name="Hasing T."/>
            <person name="Tang H."/>
            <person name="Brym M."/>
            <person name="Khazi F."/>
            <person name="Huang T."/>
            <person name="Chambers A.H."/>
        </authorList>
    </citation>
    <scope>NUCLEOTIDE SEQUENCE [LARGE SCALE GENOMIC DNA]</scope>
    <source>
        <tissue evidence="2">Leaf</tissue>
    </source>
</reference>
<organism evidence="2 3">
    <name type="scientific">Vanilla planifolia</name>
    <name type="common">Vanilla</name>
    <dbReference type="NCBI Taxonomy" id="51239"/>
    <lineage>
        <taxon>Eukaryota</taxon>
        <taxon>Viridiplantae</taxon>
        <taxon>Streptophyta</taxon>
        <taxon>Embryophyta</taxon>
        <taxon>Tracheophyta</taxon>
        <taxon>Spermatophyta</taxon>
        <taxon>Magnoliopsida</taxon>
        <taxon>Liliopsida</taxon>
        <taxon>Asparagales</taxon>
        <taxon>Orchidaceae</taxon>
        <taxon>Vanilloideae</taxon>
        <taxon>Vanilleae</taxon>
        <taxon>Vanilla</taxon>
    </lineage>
</organism>
<dbReference type="EMBL" id="JADCNM010000012">
    <property type="protein sequence ID" value="KAG0459626.1"/>
    <property type="molecule type" value="Genomic_DNA"/>
</dbReference>
<evidence type="ECO:0000313" key="3">
    <source>
        <dbReference type="Proteomes" id="UP000639772"/>
    </source>
</evidence>
<dbReference type="Proteomes" id="UP000639772">
    <property type="component" value="Chromosome 12"/>
</dbReference>
<dbReference type="Pfam" id="PF07534">
    <property type="entry name" value="TLD"/>
    <property type="match status" value="1"/>
</dbReference>
<proteinExistence type="predicted"/>